<dbReference type="EMBL" id="JAUESC010000380">
    <property type="protein sequence ID" value="KAK0593036.1"/>
    <property type="molecule type" value="Genomic_DNA"/>
</dbReference>
<feature type="region of interest" description="Disordered" evidence="1">
    <location>
        <begin position="1"/>
        <end position="64"/>
    </location>
</feature>
<sequence>MYNHRTIASFVRSPDDPPSRKKLFDDTDFQTHKAEVVTKSDGLTSKGDFDKHSSDPWADDPADSKMVEDVDNRTILDENELKEINNCVELCIEQIVQKMDANQKANMTEFANLNRRMDAFQKALVHSGLQFPYVRGQTNGLENTL</sequence>
<reference evidence="2" key="2">
    <citation type="submission" date="2023-06" db="EMBL/GenBank/DDBJ databases">
        <authorList>
            <person name="Swenson N.G."/>
            <person name="Wegrzyn J.L."/>
            <person name="Mcevoy S.L."/>
        </authorList>
    </citation>
    <scope>NUCLEOTIDE SEQUENCE</scope>
    <source>
        <strain evidence="2">NS2018</strain>
        <tissue evidence="2">Leaf</tissue>
    </source>
</reference>
<gene>
    <name evidence="2" type="ORF">LWI29_029627</name>
</gene>
<dbReference type="Proteomes" id="UP001168877">
    <property type="component" value="Unassembled WGS sequence"/>
</dbReference>
<protein>
    <submittedName>
        <fullName evidence="2">Uncharacterized protein</fullName>
    </submittedName>
</protein>
<name>A0AA39VWE5_ACESA</name>
<reference evidence="2" key="1">
    <citation type="journal article" date="2022" name="Plant J.">
        <title>Strategies of tolerance reflected in two North American maple genomes.</title>
        <authorList>
            <person name="McEvoy S.L."/>
            <person name="Sezen U.U."/>
            <person name="Trouern-Trend A."/>
            <person name="McMahon S.M."/>
            <person name="Schaberg P.G."/>
            <person name="Yang J."/>
            <person name="Wegrzyn J.L."/>
            <person name="Swenson N.G."/>
        </authorList>
    </citation>
    <scope>NUCLEOTIDE SEQUENCE</scope>
    <source>
        <strain evidence="2">NS2018</strain>
    </source>
</reference>
<organism evidence="2 3">
    <name type="scientific">Acer saccharum</name>
    <name type="common">Sugar maple</name>
    <dbReference type="NCBI Taxonomy" id="4024"/>
    <lineage>
        <taxon>Eukaryota</taxon>
        <taxon>Viridiplantae</taxon>
        <taxon>Streptophyta</taxon>
        <taxon>Embryophyta</taxon>
        <taxon>Tracheophyta</taxon>
        <taxon>Spermatophyta</taxon>
        <taxon>Magnoliopsida</taxon>
        <taxon>eudicotyledons</taxon>
        <taxon>Gunneridae</taxon>
        <taxon>Pentapetalae</taxon>
        <taxon>rosids</taxon>
        <taxon>malvids</taxon>
        <taxon>Sapindales</taxon>
        <taxon>Sapindaceae</taxon>
        <taxon>Hippocastanoideae</taxon>
        <taxon>Acereae</taxon>
        <taxon>Acer</taxon>
    </lineage>
</organism>
<feature type="compositionally biased region" description="Basic and acidic residues" evidence="1">
    <location>
        <begin position="13"/>
        <end position="38"/>
    </location>
</feature>
<dbReference type="AlphaFoldDB" id="A0AA39VWE5"/>
<proteinExistence type="predicted"/>
<keyword evidence="3" id="KW-1185">Reference proteome</keyword>
<evidence type="ECO:0000313" key="3">
    <source>
        <dbReference type="Proteomes" id="UP001168877"/>
    </source>
</evidence>
<accession>A0AA39VWE5</accession>
<evidence type="ECO:0000313" key="2">
    <source>
        <dbReference type="EMBL" id="KAK0593036.1"/>
    </source>
</evidence>
<evidence type="ECO:0000256" key="1">
    <source>
        <dbReference type="SAM" id="MobiDB-lite"/>
    </source>
</evidence>
<comment type="caution">
    <text evidence="2">The sequence shown here is derived from an EMBL/GenBank/DDBJ whole genome shotgun (WGS) entry which is preliminary data.</text>
</comment>